<organism evidence="8 9">
    <name type="scientific">Armillaria ostoyae</name>
    <name type="common">Armillaria root rot fungus</name>
    <dbReference type="NCBI Taxonomy" id="47428"/>
    <lineage>
        <taxon>Eukaryota</taxon>
        <taxon>Fungi</taxon>
        <taxon>Dikarya</taxon>
        <taxon>Basidiomycota</taxon>
        <taxon>Agaricomycotina</taxon>
        <taxon>Agaricomycetes</taxon>
        <taxon>Agaricomycetidae</taxon>
        <taxon>Agaricales</taxon>
        <taxon>Marasmiineae</taxon>
        <taxon>Physalacriaceae</taxon>
        <taxon>Armillaria</taxon>
    </lineage>
</organism>
<dbReference type="GO" id="GO:0016020">
    <property type="term" value="C:membrane"/>
    <property type="evidence" value="ECO:0007669"/>
    <property type="project" value="UniProtKB-SubCell"/>
</dbReference>
<feature type="transmembrane region" description="Helical" evidence="6">
    <location>
        <begin position="189"/>
        <end position="208"/>
    </location>
</feature>
<dbReference type="Pfam" id="PF07690">
    <property type="entry name" value="MFS_1"/>
    <property type="match status" value="1"/>
</dbReference>
<dbReference type="PANTHER" id="PTHR43791">
    <property type="entry name" value="PERMEASE-RELATED"/>
    <property type="match status" value="1"/>
</dbReference>
<dbReference type="OMA" id="YSIFEAP"/>
<feature type="transmembrane region" description="Helical" evidence="6">
    <location>
        <begin position="402"/>
        <end position="423"/>
    </location>
</feature>
<dbReference type="OrthoDB" id="3639251at2759"/>
<dbReference type="GO" id="GO:0022857">
    <property type="term" value="F:transmembrane transporter activity"/>
    <property type="evidence" value="ECO:0007669"/>
    <property type="project" value="InterPro"/>
</dbReference>
<dbReference type="InterPro" id="IPR036259">
    <property type="entry name" value="MFS_trans_sf"/>
</dbReference>
<dbReference type="PROSITE" id="PS50850">
    <property type="entry name" value="MFS"/>
    <property type="match status" value="1"/>
</dbReference>
<dbReference type="Proteomes" id="UP000219338">
    <property type="component" value="Unassembled WGS sequence"/>
</dbReference>
<evidence type="ECO:0000256" key="4">
    <source>
        <dbReference type="ARBA" id="ARBA00022989"/>
    </source>
</evidence>
<keyword evidence="4 6" id="KW-1133">Transmembrane helix</keyword>
<dbReference type="EMBL" id="FUEG01000044">
    <property type="protein sequence ID" value="SJL17419.1"/>
    <property type="molecule type" value="Genomic_DNA"/>
</dbReference>
<evidence type="ECO:0000256" key="2">
    <source>
        <dbReference type="ARBA" id="ARBA00022448"/>
    </source>
</evidence>
<protein>
    <submittedName>
        <fullName evidence="8">Related to putative tartrate transporter</fullName>
    </submittedName>
</protein>
<feature type="transmembrane region" description="Helical" evidence="6">
    <location>
        <begin position="93"/>
        <end position="112"/>
    </location>
</feature>
<dbReference type="STRING" id="47428.A0A284S8T1"/>
<name>A0A284S8T1_ARMOS</name>
<feature type="transmembrane region" description="Helical" evidence="6">
    <location>
        <begin position="55"/>
        <end position="73"/>
    </location>
</feature>
<evidence type="ECO:0000256" key="6">
    <source>
        <dbReference type="SAM" id="Phobius"/>
    </source>
</evidence>
<feature type="transmembrane region" description="Helical" evidence="6">
    <location>
        <begin position="220"/>
        <end position="242"/>
    </location>
</feature>
<evidence type="ECO:0000313" key="8">
    <source>
        <dbReference type="EMBL" id="SJL17419.1"/>
    </source>
</evidence>
<dbReference type="FunFam" id="1.20.1250.20:FF:000057">
    <property type="entry name" value="MFS general substrate transporter"/>
    <property type="match status" value="1"/>
</dbReference>
<feature type="transmembrane region" description="Helical" evidence="6">
    <location>
        <begin position="360"/>
        <end position="382"/>
    </location>
</feature>
<feature type="transmembrane region" description="Helical" evidence="6">
    <location>
        <begin position="292"/>
        <end position="316"/>
    </location>
</feature>
<feature type="transmembrane region" description="Helical" evidence="6">
    <location>
        <begin position="467"/>
        <end position="488"/>
    </location>
</feature>
<proteinExistence type="predicted"/>
<dbReference type="InterPro" id="IPR011701">
    <property type="entry name" value="MFS"/>
</dbReference>
<evidence type="ECO:0000256" key="1">
    <source>
        <dbReference type="ARBA" id="ARBA00004141"/>
    </source>
</evidence>
<evidence type="ECO:0000256" key="5">
    <source>
        <dbReference type="ARBA" id="ARBA00023136"/>
    </source>
</evidence>
<evidence type="ECO:0000256" key="3">
    <source>
        <dbReference type="ARBA" id="ARBA00022692"/>
    </source>
</evidence>
<dbReference type="Gene3D" id="1.20.1250.20">
    <property type="entry name" value="MFS general substrate transporter like domains"/>
    <property type="match status" value="1"/>
</dbReference>
<dbReference type="PANTHER" id="PTHR43791:SF49">
    <property type="entry name" value="TRANSPORTER, PUTATIVE (AFU_ORTHOLOGUE AFUA_4G04250)-RELATED"/>
    <property type="match status" value="1"/>
</dbReference>
<reference evidence="9" key="1">
    <citation type="journal article" date="2017" name="Nat. Ecol. Evol.">
        <title>Genome expansion and lineage-specific genetic innovations in the forest pathogenic fungi Armillaria.</title>
        <authorList>
            <person name="Sipos G."/>
            <person name="Prasanna A.N."/>
            <person name="Walter M.C."/>
            <person name="O'Connor E."/>
            <person name="Balint B."/>
            <person name="Krizsan K."/>
            <person name="Kiss B."/>
            <person name="Hess J."/>
            <person name="Varga T."/>
            <person name="Slot J."/>
            <person name="Riley R."/>
            <person name="Boka B."/>
            <person name="Rigling D."/>
            <person name="Barry K."/>
            <person name="Lee J."/>
            <person name="Mihaltcheva S."/>
            <person name="LaButti K."/>
            <person name="Lipzen A."/>
            <person name="Waldron R."/>
            <person name="Moloney N.M."/>
            <person name="Sperisen C."/>
            <person name="Kredics L."/>
            <person name="Vagvoelgyi C."/>
            <person name="Patrignani A."/>
            <person name="Fitzpatrick D."/>
            <person name="Nagy I."/>
            <person name="Doyle S."/>
            <person name="Anderson J.B."/>
            <person name="Grigoriev I.V."/>
            <person name="Gueldener U."/>
            <person name="Muensterkoetter M."/>
            <person name="Nagy L.G."/>
        </authorList>
    </citation>
    <scope>NUCLEOTIDE SEQUENCE [LARGE SCALE GENOMIC DNA]</scope>
    <source>
        <strain evidence="9">C18/9</strain>
    </source>
</reference>
<keyword evidence="5 6" id="KW-0472">Membrane</keyword>
<keyword evidence="3 6" id="KW-0812">Transmembrane</keyword>
<gene>
    <name evidence="8" type="ORF">ARMOST_20969</name>
</gene>
<dbReference type="InterPro" id="IPR020846">
    <property type="entry name" value="MFS_dom"/>
</dbReference>
<evidence type="ECO:0000259" key="7">
    <source>
        <dbReference type="PROSITE" id="PS50850"/>
    </source>
</evidence>
<accession>A0A284S8T1</accession>
<sequence length="504" mass="55690">MEIVRLQPGPAFETSTSPAFSVDKYDDDTEIIIDDDYIVDRIAERRVLRRLDLRIMPSFILMYLFSFLARANIGNARILNADSGDSLLQTLHMTDQQFLTVLAMFIVPLALFETPSNYMLKYFSAPHWFAFLLLGWGATDMIIAASRNYPTLIGLRFLLGAFEAGFFPGMIYFLTFWYRLQERAIRLSYVIAGAPLGGAFGGSIAYGVGFMNGDRGLQAWRWLFIIEGAPSCILAIIVYFFFPSYPERAAWLSSDDRLLAVRRLNQESSKSLGHARITWDGAKAALKDWRLYLHYIVFVSVSVPFSSISLFTPTIVNGLGYRGLNAQLFTVPPFAVAFLATVAVSWVADRYRIWSMCGMVSMVLAGLTFIIHGMALVMTALNGAEGCVSAGSLPPTSFKARYAMLCLGTMFSYAGNPSLLAWLTGNLRDTNATTLAIPVNLAFGASGQMIGIFIYKSSEAPGYATGHFTNGAVMLVGAIGVGILRIIYKRRNRELGVGQSPWIV</sequence>
<comment type="subcellular location">
    <subcellularLocation>
        <location evidence="1">Membrane</location>
        <topology evidence="1">Multi-pass membrane protein</topology>
    </subcellularLocation>
</comment>
<feature type="transmembrane region" description="Helical" evidence="6">
    <location>
        <begin position="157"/>
        <end position="177"/>
    </location>
</feature>
<dbReference type="SUPFAM" id="SSF103473">
    <property type="entry name" value="MFS general substrate transporter"/>
    <property type="match status" value="1"/>
</dbReference>
<feature type="transmembrane region" description="Helical" evidence="6">
    <location>
        <begin position="124"/>
        <end position="145"/>
    </location>
</feature>
<dbReference type="AlphaFoldDB" id="A0A284S8T1"/>
<feature type="transmembrane region" description="Helical" evidence="6">
    <location>
        <begin position="435"/>
        <end position="455"/>
    </location>
</feature>
<feature type="domain" description="Major facilitator superfamily (MFS) profile" evidence="7">
    <location>
        <begin position="58"/>
        <end position="489"/>
    </location>
</feature>
<feature type="transmembrane region" description="Helical" evidence="6">
    <location>
        <begin position="328"/>
        <end position="348"/>
    </location>
</feature>
<keyword evidence="9" id="KW-1185">Reference proteome</keyword>
<evidence type="ECO:0000313" key="9">
    <source>
        <dbReference type="Proteomes" id="UP000219338"/>
    </source>
</evidence>
<keyword evidence="2" id="KW-0813">Transport</keyword>